<comment type="caution">
    <text evidence="1">The sequence shown here is derived from an EMBL/GenBank/DDBJ whole genome shotgun (WGS) entry which is preliminary data.</text>
</comment>
<keyword evidence="2" id="KW-1185">Reference proteome</keyword>
<proteinExistence type="predicted"/>
<dbReference type="InterPro" id="IPR035986">
    <property type="entry name" value="PKD_dom_sf"/>
</dbReference>
<dbReference type="Gene3D" id="2.60.40.10">
    <property type="entry name" value="Immunoglobulins"/>
    <property type="match status" value="1"/>
</dbReference>
<reference evidence="1 2" key="1">
    <citation type="journal article" date="2014" name="Acta Crystallogr. D">
        <title>Structure-based characterization and antifreeze properties of a hyperactive ice-binding protein from the Antarctic bacterium Flavobacterium frigoris PS1.</title>
        <authorList>
            <person name="Do H."/>
            <person name="Kim S.J."/>
            <person name="Kim H.J."/>
            <person name="Lee J.H."/>
        </authorList>
    </citation>
    <scope>NUCLEOTIDE SEQUENCE [LARGE SCALE GENOMIC DNA]</scope>
    <source>
        <strain evidence="1 2">PS1</strain>
    </source>
</reference>
<dbReference type="STRING" id="1086011.HJ01_03589"/>
<name>H7FWK9_FLAFP</name>
<dbReference type="EMBL" id="AHKF01000043">
    <property type="protein sequence ID" value="EIA07111.1"/>
    <property type="molecule type" value="Genomic_DNA"/>
</dbReference>
<evidence type="ECO:0000313" key="2">
    <source>
        <dbReference type="Proteomes" id="UP000005566"/>
    </source>
</evidence>
<dbReference type="InterPro" id="IPR013783">
    <property type="entry name" value="Ig-like_fold"/>
</dbReference>
<feature type="non-terminal residue" evidence="1">
    <location>
        <position position="1"/>
    </location>
</feature>
<accession>H7FWK9</accession>
<protein>
    <submittedName>
        <fullName evidence="1">PKD-domain-containing protein</fullName>
    </submittedName>
</protein>
<evidence type="ECO:0000313" key="1">
    <source>
        <dbReference type="EMBL" id="EIA07111.1"/>
    </source>
</evidence>
<dbReference type="Proteomes" id="UP000005566">
    <property type="component" value="Unassembled WGS sequence"/>
</dbReference>
<organism evidence="1 2">
    <name type="scientific">Flavobacterium frigoris (strain PS1)</name>
    <dbReference type="NCBI Taxonomy" id="1086011"/>
    <lineage>
        <taxon>Bacteria</taxon>
        <taxon>Pseudomonadati</taxon>
        <taxon>Bacteroidota</taxon>
        <taxon>Flavobacteriia</taxon>
        <taxon>Flavobacteriales</taxon>
        <taxon>Flavobacteriaceae</taxon>
        <taxon>Flavobacterium</taxon>
    </lineage>
</organism>
<gene>
    <name evidence="1" type="ORF">HJ01_03589</name>
</gene>
<dbReference type="eggNOG" id="COG3291">
    <property type="taxonomic scope" value="Bacteria"/>
</dbReference>
<feature type="non-terminal residue" evidence="1">
    <location>
        <position position="404"/>
    </location>
</feature>
<sequence length="404" mass="40194">ASETGYTYSWVSSPVGYTSTDANPTVNPSVTTTYSVTKTNTASGCNDTKSVIVTVETSVPTAEAGTSVQINCTTNQGNGTVTLNGTGSTTAGVTYLWTGGTIVSGETTLSPIVSAAATYTLTVTYIATGCKSSDTVAVTIDNTVPTAEAGTPVQINCITNEGDGTVTLNGTGSTTVGVTYLWTGGTIVSGETTLSPIVSAASTYTLTVTYTATGCKSSDTVAVTLDNSLPKADAGQDVTINCTTKSTTLSASGGVSYSWSPATGLSATNIANPIAEPILTTTYTVIVTAANGCTATDSVTVTVDKNVPTAPTVNVINNCNGTSTLTASGYTGELLWSNNATTESITVSTAGTYTVRVTSANGCISSNGSGNAAPKTTPAAPTAATLQPTCAVATGTITVSAPIG</sequence>
<dbReference type="SUPFAM" id="SSF49299">
    <property type="entry name" value="PKD domain"/>
    <property type="match status" value="1"/>
</dbReference>
<dbReference type="AlphaFoldDB" id="H7FWK9"/>